<dbReference type="EMBL" id="CP118246">
    <property type="protein sequence ID" value="WDR03483.1"/>
    <property type="molecule type" value="Genomic_DNA"/>
</dbReference>
<evidence type="ECO:0000313" key="1">
    <source>
        <dbReference type="EMBL" id="WDR03483.1"/>
    </source>
</evidence>
<gene>
    <name evidence="1" type="ORF">PSQ19_05120</name>
</gene>
<dbReference type="RefSeq" id="WP_282219877.1">
    <property type="nucleotide sequence ID" value="NZ_CP118246.1"/>
</dbReference>
<accession>A0ABY7YQ89</accession>
<evidence type="ECO:0000313" key="2">
    <source>
        <dbReference type="Proteomes" id="UP001220530"/>
    </source>
</evidence>
<reference evidence="1 2" key="1">
    <citation type="submission" date="2023-02" db="EMBL/GenBank/DDBJ databases">
        <title>Devosia algicola sp. nov., isolated from the phycosphere of marine algae.</title>
        <authorList>
            <person name="Kim J.M."/>
            <person name="Lee J.K."/>
            <person name="Choi B.J."/>
            <person name="Bayburt H."/>
            <person name="Jeon C.O."/>
        </authorList>
    </citation>
    <scope>NUCLEOTIDE SEQUENCE [LARGE SCALE GENOMIC DNA]</scope>
    <source>
        <strain evidence="1 2">G20-9</strain>
    </source>
</reference>
<protein>
    <submittedName>
        <fullName evidence="1">Uncharacterized protein</fullName>
    </submittedName>
</protein>
<proteinExistence type="predicted"/>
<keyword evidence="2" id="KW-1185">Reference proteome</keyword>
<name>A0ABY7YQ89_9HYPH</name>
<dbReference type="Proteomes" id="UP001220530">
    <property type="component" value="Chromosome"/>
</dbReference>
<organism evidence="1 2">
    <name type="scientific">Devosia algicola</name>
    <dbReference type="NCBI Taxonomy" id="3026418"/>
    <lineage>
        <taxon>Bacteria</taxon>
        <taxon>Pseudomonadati</taxon>
        <taxon>Pseudomonadota</taxon>
        <taxon>Alphaproteobacteria</taxon>
        <taxon>Hyphomicrobiales</taxon>
        <taxon>Devosiaceae</taxon>
        <taxon>Devosia</taxon>
    </lineage>
</organism>
<sequence>MRWQLRVTSGHLRLHVGNVRTSPQTSWLLQRADVAENWSGAPSAEIDPPLRRCTLYKSGFIKALALFAGSDVTRPVCGFGLQLRSDATRLAAGAGADSDLAMVARQRPMGTRRVGYQSENMQITISLISGAYATPCGEPLRPQYA</sequence>